<dbReference type="Gene3D" id="1.20.1290.10">
    <property type="entry name" value="AhpD-like"/>
    <property type="match status" value="1"/>
</dbReference>
<feature type="chain" id="PRO_5033059477" evidence="1">
    <location>
        <begin position="21"/>
        <end position="131"/>
    </location>
</feature>
<protein>
    <submittedName>
        <fullName evidence="3">AhpD family alkylhydroperoxidase</fullName>
    </submittedName>
</protein>
<comment type="caution">
    <text evidence="3">The sequence shown here is derived from an EMBL/GenBank/DDBJ whole genome shotgun (WGS) entry which is preliminary data.</text>
</comment>
<dbReference type="NCBIfam" id="TIGR00778">
    <property type="entry name" value="ahpD_dom"/>
    <property type="match status" value="1"/>
</dbReference>
<dbReference type="AlphaFoldDB" id="A0A839VIS4"/>
<accession>A0A839VIS4</accession>
<dbReference type="Pfam" id="PF02627">
    <property type="entry name" value="CMD"/>
    <property type="match status" value="1"/>
</dbReference>
<keyword evidence="1" id="KW-0732">Signal</keyword>
<evidence type="ECO:0000256" key="1">
    <source>
        <dbReference type="SAM" id="SignalP"/>
    </source>
</evidence>
<dbReference type="EMBL" id="JACHXP010000031">
    <property type="protein sequence ID" value="MBB3192484.1"/>
    <property type="molecule type" value="Genomic_DNA"/>
</dbReference>
<dbReference type="GO" id="GO:0051920">
    <property type="term" value="F:peroxiredoxin activity"/>
    <property type="evidence" value="ECO:0007669"/>
    <property type="project" value="InterPro"/>
</dbReference>
<dbReference type="InterPro" id="IPR029032">
    <property type="entry name" value="AhpD-like"/>
</dbReference>
<evidence type="ECO:0000313" key="4">
    <source>
        <dbReference type="Proteomes" id="UP000547614"/>
    </source>
</evidence>
<sequence>MKTFLLTSALLLGMSGFAVAQEVPKFFSETYPEHALQSALEARSALRSEEAALDAKTRELIGIAVAAQIPCSYCSYFHTQSAKAEGASDAEIREAVAVAAQTRHWSTVLNGMQYDLEAFKREYDEAMDASN</sequence>
<organism evidence="3 4">
    <name type="scientific">Halomonas cerina</name>
    <dbReference type="NCBI Taxonomy" id="447424"/>
    <lineage>
        <taxon>Bacteria</taxon>
        <taxon>Pseudomonadati</taxon>
        <taxon>Pseudomonadota</taxon>
        <taxon>Gammaproteobacteria</taxon>
        <taxon>Oceanospirillales</taxon>
        <taxon>Halomonadaceae</taxon>
        <taxon>Halomonas</taxon>
    </lineage>
</organism>
<evidence type="ECO:0000313" key="3">
    <source>
        <dbReference type="EMBL" id="MBB3192484.1"/>
    </source>
</evidence>
<evidence type="ECO:0000259" key="2">
    <source>
        <dbReference type="Pfam" id="PF02627"/>
    </source>
</evidence>
<dbReference type="InterPro" id="IPR003779">
    <property type="entry name" value="CMD-like"/>
</dbReference>
<keyword evidence="4" id="KW-1185">Reference proteome</keyword>
<feature type="signal peptide" evidence="1">
    <location>
        <begin position="1"/>
        <end position="20"/>
    </location>
</feature>
<feature type="domain" description="Carboxymuconolactone decarboxylase-like" evidence="2">
    <location>
        <begin position="41"/>
        <end position="113"/>
    </location>
</feature>
<dbReference type="InterPro" id="IPR004675">
    <property type="entry name" value="AhpD_core"/>
</dbReference>
<name>A0A839VIS4_9GAMM</name>
<keyword evidence="3" id="KW-0575">Peroxidase</keyword>
<gene>
    <name evidence="3" type="ORF">FHR94_003780</name>
</gene>
<reference evidence="3 4" key="1">
    <citation type="submission" date="2020-08" db="EMBL/GenBank/DDBJ databases">
        <title>Genomic Encyclopedia of Type Strains, Phase III (KMG-III): the genomes of soil and plant-associated and newly described type strains.</title>
        <authorList>
            <person name="Whitman W."/>
        </authorList>
    </citation>
    <scope>NUCLEOTIDE SEQUENCE [LARGE SCALE GENOMIC DNA]</scope>
    <source>
        <strain evidence="3 4">CECT 7282</strain>
    </source>
</reference>
<dbReference type="SUPFAM" id="SSF69118">
    <property type="entry name" value="AhpD-like"/>
    <property type="match status" value="1"/>
</dbReference>
<dbReference type="PANTHER" id="PTHR33930">
    <property type="entry name" value="ALKYL HYDROPEROXIDE REDUCTASE AHPD"/>
    <property type="match status" value="1"/>
</dbReference>
<proteinExistence type="predicted"/>
<keyword evidence="3" id="KW-0560">Oxidoreductase</keyword>
<dbReference type="RefSeq" id="WP_183328157.1">
    <property type="nucleotide sequence ID" value="NZ_JACHXP010000031.1"/>
</dbReference>
<dbReference type="PANTHER" id="PTHR33930:SF2">
    <property type="entry name" value="BLR3452 PROTEIN"/>
    <property type="match status" value="1"/>
</dbReference>
<dbReference type="Proteomes" id="UP000547614">
    <property type="component" value="Unassembled WGS sequence"/>
</dbReference>